<organism evidence="1 2">
    <name type="scientific">Proteiniclasticum ruminis</name>
    <dbReference type="NCBI Taxonomy" id="398199"/>
    <lineage>
        <taxon>Bacteria</taxon>
        <taxon>Bacillati</taxon>
        <taxon>Bacillota</taxon>
        <taxon>Clostridia</taxon>
        <taxon>Eubacteriales</taxon>
        <taxon>Clostridiaceae</taxon>
        <taxon>Proteiniclasticum</taxon>
    </lineage>
</organism>
<reference evidence="1 2" key="1">
    <citation type="submission" date="2016-10" db="EMBL/GenBank/DDBJ databases">
        <authorList>
            <person name="de Groot N.N."/>
        </authorList>
    </citation>
    <scope>NUCLEOTIDE SEQUENCE [LARGE SCALE GENOMIC DNA]</scope>
    <source>
        <strain evidence="1 2">CGMCC 1.5058</strain>
    </source>
</reference>
<protein>
    <recommendedName>
        <fullName evidence="3">DUF4256 domain-containing protein</fullName>
    </recommendedName>
</protein>
<dbReference type="AlphaFoldDB" id="A0A1G8KE46"/>
<gene>
    <name evidence="1" type="ORF">SAMN05421804_102289</name>
</gene>
<dbReference type="InterPro" id="IPR025352">
    <property type="entry name" value="DUF4256"/>
</dbReference>
<evidence type="ECO:0008006" key="3">
    <source>
        <dbReference type="Google" id="ProtNLM"/>
    </source>
</evidence>
<accession>A0A1G8KE46</accession>
<dbReference type="RefSeq" id="WP_031577835.1">
    <property type="nucleotide sequence ID" value="NZ_FNDZ01000002.1"/>
</dbReference>
<dbReference type="Pfam" id="PF14066">
    <property type="entry name" value="DUF4256"/>
    <property type="match status" value="1"/>
</dbReference>
<sequence length="190" mass="22109">MAERIRLTSDEKEKLMEILKKRFESNMYRHRNMKWEEVMDALLWREINIESLSLMEATGGEPDVMAFDDRAGEVVFVDFAKESPAGRRSLCYDTEALEKRKANKPQNSAMGLSKEMGIKLLTEEEYRKLQEIEKVDLKTSSWVKTPEKIRNLGGALFCDRRYDAVFTYHNGADSYYGSRGFRGKLVIMRT</sequence>
<proteinExistence type="predicted"/>
<evidence type="ECO:0000313" key="2">
    <source>
        <dbReference type="Proteomes" id="UP000183255"/>
    </source>
</evidence>
<dbReference type="EMBL" id="FNDZ01000002">
    <property type="protein sequence ID" value="SDI41683.1"/>
    <property type="molecule type" value="Genomic_DNA"/>
</dbReference>
<dbReference type="Proteomes" id="UP000183255">
    <property type="component" value="Unassembled WGS sequence"/>
</dbReference>
<name>A0A1G8KE46_9CLOT</name>
<evidence type="ECO:0000313" key="1">
    <source>
        <dbReference type="EMBL" id="SDI41683.1"/>
    </source>
</evidence>